<dbReference type="GO" id="GO:0016887">
    <property type="term" value="F:ATP hydrolysis activity"/>
    <property type="evidence" value="ECO:0007669"/>
    <property type="project" value="TreeGrafter"/>
</dbReference>
<dbReference type="SMART" id="SM00358">
    <property type="entry name" value="DSRM"/>
    <property type="match status" value="2"/>
</dbReference>
<evidence type="ECO:0000256" key="7">
    <source>
        <dbReference type="ARBA" id="ARBA00022806"/>
    </source>
</evidence>
<dbReference type="GO" id="GO:1990904">
    <property type="term" value="C:ribonucleoprotein complex"/>
    <property type="evidence" value="ECO:0007669"/>
    <property type="project" value="TreeGrafter"/>
</dbReference>
<evidence type="ECO:0000256" key="4">
    <source>
        <dbReference type="ARBA" id="ARBA00022737"/>
    </source>
</evidence>
<dbReference type="FunFam" id="3.30.160.20:FF:000026">
    <property type="entry name" value="ATP-dependent RNA helicase A"/>
    <property type="match status" value="1"/>
</dbReference>
<keyword evidence="5" id="KW-0547">Nucleotide-binding</keyword>
<evidence type="ECO:0000256" key="10">
    <source>
        <dbReference type="PROSITE-ProRule" id="PRU00266"/>
    </source>
</evidence>
<dbReference type="GO" id="GO:0005524">
    <property type="term" value="F:ATP binding"/>
    <property type="evidence" value="ECO:0007669"/>
    <property type="project" value="UniProtKB-KW"/>
</dbReference>
<evidence type="ECO:0000259" key="11">
    <source>
        <dbReference type="PROSITE" id="PS50137"/>
    </source>
</evidence>
<evidence type="ECO:0000256" key="8">
    <source>
        <dbReference type="ARBA" id="ARBA00022840"/>
    </source>
</evidence>
<dbReference type="PROSITE" id="PS50137">
    <property type="entry name" value="DS_RBD"/>
    <property type="match status" value="2"/>
</dbReference>
<name>A0A7J7IUS3_BUGNE</name>
<dbReference type="Gene3D" id="3.40.50.300">
    <property type="entry name" value="P-loop containing nucleotide triphosphate hydrolases"/>
    <property type="match status" value="1"/>
</dbReference>
<dbReference type="InterPro" id="IPR027417">
    <property type="entry name" value="P-loop_NTPase"/>
</dbReference>
<evidence type="ECO:0000256" key="1">
    <source>
        <dbReference type="ARBA" id="ARBA00004123"/>
    </source>
</evidence>
<dbReference type="GO" id="GO:0003724">
    <property type="term" value="F:RNA helicase activity"/>
    <property type="evidence" value="ECO:0007669"/>
    <property type="project" value="UniProtKB-EC"/>
</dbReference>
<organism evidence="12 13">
    <name type="scientific">Bugula neritina</name>
    <name type="common">Brown bryozoan</name>
    <name type="synonym">Sertularia neritina</name>
    <dbReference type="NCBI Taxonomy" id="10212"/>
    <lineage>
        <taxon>Eukaryota</taxon>
        <taxon>Metazoa</taxon>
        <taxon>Spiralia</taxon>
        <taxon>Lophotrochozoa</taxon>
        <taxon>Bryozoa</taxon>
        <taxon>Gymnolaemata</taxon>
        <taxon>Cheilostomatida</taxon>
        <taxon>Flustrina</taxon>
        <taxon>Buguloidea</taxon>
        <taxon>Bugulidae</taxon>
        <taxon>Bugula</taxon>
    </lineage>
</organism>
<dbReference type="FunFam" id="3.30.160.20:FF:000028">
    <property type="entry name" value="ATP-dependent RNA helicase A"/>
    <property type="match status" value="1"/>
</dbReference>
<dbReference type="Proteomes" id="UP000593567">
    <property type="component" value="Unassembled WGS sequence"/>
</dbReference>
<accession>A0A7J7IUS3</accession>
<comment type="similarity">
    <text evidence="2">Belongs to the DEAD box helicase family. DEAH subfamily.</text>
</comment>
<dbReference type="InterPro" id="IPR014720">
    <property type="entry name" value="dsRBD_dom"/>
</dbReference>
<dbReference type="CDD" id="cd19854">
    <property type="entry name" value="DSRM_DHX9_rpt1"/>
    <property type="match status" value="1"/>
</dbReference>
<keyword evidence="7" id="KW-0347">Helicase</keyword>
<evidence type="ECO:0000313" key="12">
    <source>
        <dbReference type="EMBL" id="KAF6017307.1"/>
    </source>
</evidence>
<evidence type="ECO:0000256" key="6">
    <source>
        <dbReference type="ARBA" id="ARBA00022801"/>
    </source>
</evidence>
<comment type="caution">
    <text evidence="12">The sequence shown here is derived from an EMBL/GenBank/DDBJ whole genome shotgun (WGS) entry which is preliminary data.</text>
</comment>
<evidence type="ECO:0000313" key="13">
    <source>
        <dbReference type="Proteomes" id="UP000593567"/>
    </source>
</evidence>
<sequence length="446" mass="49479">MGDEIKGFLYAWLGKRKLTPVYEIEPAGSKQRLRFMCKLSVEGLNYVGMGNSTNKKDAQSNAARDFCQFLVRKGDMTAEDVPAMGQTQTMIENNSLPVSLLPGTSLEPGASPSLPSGIVPPHMMLGKGASGSQDQPVGRAPMKEYMDRVTDKRKWEDAEDADMNADIHGGWTVENAKGRLHQYIQTFRIKTDYQYKMIGPEHNRSFIAAMTFFDKKLNRNISANESGSNKLQASKNCALSLVRQLYHLKIIEAFTGQKKKKAGDEVPTYNIGVDPDMLTQINSYLQANNITPATPNADGSACSLLPPAEKSIKSEEVKPDKFGVVSWAPPQPNWNPWSSCNIDDGPLALSTLEQVSFDLKNDLDYKMETEDWKKMLEQRQELPVFSFKEALCNTIATNRVTVVRGATGCGKTTQIPQFVLDQYIESGAGAQCSIIVTQPRRISAYR</sequence>
<keyword evidence="10" id="KW-0694">RNA-binding</keyword>
<reference evidence="12" key="1">
    <citation type="submission" date="2020-06" db="EMBL/GenBank/DDBJ databases">
        <title>Draft genome of Bugula neritina, a colonial animal packing powerful symbionts and potential medicines.</title>
        <authorList>
            <person name="Rayko M."/>
        </authorList>
    </citation>
    <scope>NUCLEOTIDE SEQUENCE [LARGE SCALE GENOMIC DNA]</scope>
    <source>
        <strain evidence="12">Kwan_BN1</strain>
    </source>
</reference>
<dbReference type="AlphaFoldDB" id="A0A7J7IUS3"/>
<keyword evidence="8" id="KW-0067">ATP-binding</keyword>
<comment type="subcellular location">
    <subcellularLocation>
        <location evidence="1">Nucleus</location>
    </subcellularLocation>
</comment>
<feature type="domain" description="DRBM" evidence="11">
    <location>
        <begin position="4"/>
        <end position="72"/>
    </location>
</feature>
<dbReference type="GO" id="GO:0043138">
    <property type="term" value="F:3'-5' DNA helicase activity"/>
    <property type="evidence" value="ECO:0007669"/>
    <property type="project" value="TreeGrafter"/>
</dbReference>
<keyword evidence="6" id="KW-0378">Hydrolase</keyword>
<dbReference type="Gene3D" id="3.30.160.20">
    <property type="match status" value="2"/>
</dbReference>
<dbReference type="SUPFAM" id="SSF54768">
    <property type="entry name" value="dsRNA-binding domain-like"/>
    <property type="match status" value="2"/>
</dbReference>
<feature type="domain" description="DRBM" evidence="11">
    <location>
        <begin position="175"/>
        <end position="247"/>
    </location>
</feature>
<evidence type="ECO:0000256" key="9">
    <source>
        <dbReference type="ARBA" id="ARBA00023242"/>
    </source>
</evidence>
<dbReference type="InterPro" id="IPR044446">
    <property type="entry name" value="DHX9_DSRM_2"/>
</dbReference>
<keyword evidence="4" id="KW-0677">Repeat</keyword>
<dbReference type="SUPFAM" id="SSF52540">
    <property type="entry name" value="P-loop containing nucleoside triphosphate hydrolases"/>
    <property type="match status" value="1"/>
</dbReference>
<dbReference type="GO" id="GO:0005730">
    <property type="term" value="C:nucleolus"/>
    <property type="evidence" value="ECO:0007669"/>
    <property type="project" value="TreeGrafter"/>
</dbReference>
<proteinExistence type="inferred from homology"/>
<dbReference type="EC" id="3.6.4.13" evidence="3"/>
<dbReference type="EMBL" id="VXIV02003414">
    <property type="protein sequence ID" value="KAF6017307.1"/>
    <property type="molecule type" value="Genomic_DNA"/>
</dbReference>
<evidence type="ECO:0000256" key="3">
    <source>
        <dbReference type="ARBA" id="ARBA00012552"/>
    </source>
</evidence>
<keyword evidence="13" id="KW-1185">Reference proteome</keyword>
<protein>
    <recommendedName>
        <fullName evidence="3">RNA helicase</fullName>
        <ecNumber evidence="3">3.6.4.13</ecNumber>
    </recommendedName>
</protein>
<dbReference type="CDD" id="cd19855">
    <property type="entry name" value="DSRM_DHX9_rpt2"/>
    <property type="match status" value="1"/>
</dbReference>
<gene>
    <name evidence="12" type="ORF">EB796_024374</name>
</gene>
<dbReference type="GO" id="GO:0003725">
    <property type="term" value="F:double-stranded RNA binding"/>
    <property type="evidence" value="ECO:0007669"/>
    <property type="project" value="InterPro"/>
</dbReference>
<dbReference type="GO" id="GO:0045944">
    <property type="term" value="P:positive regulation of transcription by RNA polymerase II"/>
    <property type="evidence" value="ECO:0007669"/>
    <property type="project" value="TreeGrafter"/>
</dbReference>
<evidence type="ECO:0000256" key="5">
    <source>
        <dbReference type="ARBA" id="ARBA00022741"/>
    </source>
</evidence>
<dbReference type="GO" id="GO:0050684">
    <property type="term" value="P:regulation of mRNA processing"/>
    <property type="evidence" value="ECO:0007669"/>
    <property type="project" value="TreeGrafter"/>
</dbReference>
<dbReference type="OrthoDB" id="5600252at2759"/>
<dbReference type="Pfam" id="PF00035">
    <property type="entry name" value="dsrm"/>
    <property type="match status" value="2"/>
</dbReference>
<dbReference type="PANTHER" id="PTHR18934:SF119">
    <property type="entry name" value="ATP-DEPENDENT RNA HELICASE A"/>
    <property type="match status" value="1"/>
</dbReference>
<keyword evidence="9" id="KW-0539">Nucleus</keyword>
<evidence type="ECO:0000256" key="2">
    <source>
        <dbReference type="ARBA" id="ARBA00008792"/>
    </source>
</evidence>
<dbReference type="InterPro" id="IPR044445">
    <property type="entry name" value="DHX9_DSRM_1"/>
</dbReference>
<dbReference type="PANTHER" id="PTHR18934">
    <property type="entry name" value="ATP-DEPENDENT RNA HELICASE"/>
    <property type="match status" value="1"/>
</dbReference>